<dbReference type="Proteomes" id="UP000774326">
    <property type="component" value="Unassembled WGS sequence"/>
</dbReference>
<sequence>MVSMEPSSSSWSSESSTTLKYVNRVPLDTLTTAKVPWLEPTAKMLVPSSVSTTKGEDWLSWVGLDPGDFLDFVQFSNEFPHLTLLGGLVDQDSTSHVTGHQVFTVTGEATCYDGFLVSLDLLDKLRWL</sequence>
<evidence type="ECO:0000313" key="2">
    <source>
        <dbReference type="Proteomes" id="UP000774326"/>
    </source>
</evidence>
<keyword evidence="2" id="KW-1185">Reference proteome</keyword>
<gene>
    <name evidence="1" type="ORF">WICPIJ_008208</name>
</gene>
<dbReference type="AlphaFoldDB" id="A0A9P8PYC7"/>
<name>A0A9P8PYC7_WICPI</name>
<comment type="caution">
    <text evidence="1">The sequence shown here is derived from an EMBL/GenBank/DDBJ whole genome shotgun (WGS) entry which is preliminary data.</text>
</comment>
<proteinExistence type="predicted"/>
<evidence type="ECO:0000313" key="1">
    <source>
        <dbReference type="EMBL" id="KAH3680588.1"/>
    </source>
</evidence>
<reference evidence="1" key="1">
    <citation type="journal article" date="2021" name="Open Biol.">
        <title>Shared evolutionary footprints suggest mitochondrial oxidative damage underlies multiple complex I losses in fungi.</title>
        <authorList>
            <person name="Schikora-Tamarit M.A."/>
            <person name="Marcet-Houben M."/>
            <person name="Nosek J."/>
            <person name="Gabaldon T."/>
        </authorList>
    </citation>
    <scope>NUCLEOTIDE SEQUENCE</scope>
    <source>
        <strain evidence="1">CBS2887</strain>
    </source>
</reference>
<accession>A0A9P8PYC7</accession>
<organism evidence="1 2">
    <name type="scientific">Wickerhamomyces pijperi</name>
    <name type="common">Yeast</name>
    <name type="synonym">Pichia pijperi</name>
    <dbReference type="NCBI Taxonomy" id="599730"/>
    <lineage>
        <taxon>Eukaryota</taxon>
        <taxon>Fungi</taxon>
        <taxon>Dikarya</taxon>
        <taxon>Ascomycota</taxon>
        <taxon>Saccharomycotina</taxon>
        <taxon>Saccharomycetes</taxon>
        <taxon>Phaffomycetales</taxon>
        <taxon>Wickerhamomycetaceae</taxon>
        <taxon>Wickerhamomyces</taxon>
    </lineage>
</organism>
<protein>
    <submittedName>
        <fullName evidence="1">Uncharacterized protein</fullName>
    </submittedName>
</protein>
<reference evidence="1" key="2">
    <citation type="submission" date="2021-01" db="EMBL/GenBank/DDBJ databases">
        <authorList>
            <person name="Schikora-Tamarit M.A."/>
        </authorList>
    </citation>
    <scope>NUCLEOTIDE SEQUENCE</scope>
    <source>
        <strain evidence="1">CBS2887</strain>
    </source>
</reference>
<dbReference type="EMBL" id="JAEUBG010004707">
    <property type="protein sequence ID" value="KAH3680588.1"/>
    <property type="molecule type" value="Genomic_DNA"/>
</dbReference>